<feature type="compositionally biased region" description="Low complexity" evidence="1">
    <location>
        <begin position="108"/>
        <end position="119"/>
    </location>
</feature>
<organism evidence="2">
    <name type="scientific">uncultured Friedmanniella sp</name>
    <dbReference type="NCBI Taxonomy" id="335381"/>
    <lineage>
        <taxon>Bacteria</taxon>
        <taxon>Bacillati</taxon>
        <taxon>Actinomycetota</taxon>
        <taxon>Actinomycetes</taxon>
        <taxon>Propionibacteriales</taxon>
        <taxon>Nocardioidaceae</taxon>
        <taxon>Friedmanniella</taxon>
        <taxon>environmental samples</taxon>
    </lineage>
</organism>
<feature type="compositionally biased region" description="Basic and acidic residues" evidence="1">
    <location>
        <begin position="66"/>
        <end position="98"/>
    </location>
</feature>
<evidence type="ECO:0000313" key="2">
    <source>
        <dbReference type="EMBL" id="CAA9289718.1"/>
    </source>
</evidence>
<proteinExistence type="predicted"/>
<feature type="region of interest" description="Disordered" evidence="1">
    <location>
        <begin position="1"/>
        <end position="194"/>
    </location>
</feature>
<name>A0A6J4JWX1_9ACTN</name>
<evidence type="ECO:0000256" key="1">
    <source>
        <dbReference type="SAM" id="MobiDB-lite"/>
    </source>
</evidence>
<dbReference type="AlphaFoldDB" id="A0A6J4JWX1"/>
<dbReference type="EMBL" id="CADCTT010000010">
    <property type="protein sequence ID" value="CAA9289718.1"/>
    <property type="molecule type" value="Genomic_DNA"/>
</dbReference>
<reference evidence="2" key="1">
    <citation type="submission" date="2020-02" db="EMBL/GenBank/DDBJ databases">
        <authorList>
            <person name="Meier V. D."/>
        </authorList>
    </citation>
    <scope>NUCLEOTIDE SEQUENCE</scope>
    <source>
        <strain evidence="2">AVDCRST_MAG61</strain>
    </source>
</reference>
<protein>
    <submittedName>
        <fullName evidence="2">Transcriptional regulator, LacI family</fullName>
    </submittedName>
</protein>
<sequence length="194" mass="20181">AVADCPADGPRRRRASGGVPRHGVQGAQRHRPAEGLHPGPGHGGRRGAGIPAQPPGQEPAAGAHLHGRDPDHGQLRPLHDPGDGGHRGRPGGRPDVHPAVRRPRRPAARAALRAGAAEPPGRRPGGDGPAPGPAALARQAADPRRLRAGAVRRPGGPVADLRRRAGRGPGYRAPHRRRPGTDCLRQRSRTALVD</sequence>
<accession>A0A6J4JWX1</accession>
<gene>
    <name evidence="2" type="ORF">AVDCRST_MAG61-65</name>
</gene>
<feature type="non-terminal residue" evidence="2">
    <location>
        <position position="194"/>
    </location>
</feature>
<feature type="non-terminal residue" evidence="2">
    <location>
        <position position="1"/>
    </location>
</feature>